<accession>F7PW46</accession>
<evidence type="ECO:0000256" key="1">
    <source>
        <dbReference type="SAM" id="Phobius"/>
    </source>
</evidence>
<sequence length="61" mass="7060">MLKRLRNYSVLICIVYTLLTVLSSSLSLIQGNEYDSHLHLISRFIITTIGVGSIWLYDFLR</sequence>
<keyword evidence="1" id="KW-0812">Transmembrane</keyword>
<comment type="caution">
    <text evidence="2">The sequence shown here is derived from an EMBL/GenBank/DDBJ whole genome shotgun (WGS) entry which is preliminary data.</text>
</comment>
<keyword evidence="1" id="KW-1133">Transmembrane helix</keyword>
<evidence type="ECO:0000313" key="2">
    <source>
        <dbReference type="EMBL" id="ERJ12709.1"/>
    </source>
</evidence>
<evidence type="ECO:0000313" key="3">
    <source>
        <dbReference type="Proteomes" id="UP000005707"/>
    </source>
</evidence>
<keyword evidence="1" id="KW-0472">Membrane</keyword>
<gene>
    <name evidence="2" type="ORF">HLPCO_001049</name>
</gene>
<organism evidence="2 3">
    <name type="scientific">Haloplasma contractile SSD-17B</name>
    <dbReference type="NCBI Taxonomy" id="1033810"/>
    <lineage>
        <taxon>Bacteria</taxon>
        <taxon>Bacillati</taxon>
        <taxon>Mycoplasmatota</taxon>
        <taxon>Mollicutes</taxon>
        <taxon>Haloplasmatales</taxon>
        <taxon>Haloplasmataceae</taxon>
        <taxon>Haloplasma</taxon>
    </lineage>
</organism>
<reference evidence="2 3" key="1">
    <citation type="journal article" date="2011" name="J. Bacteriol.">
        <title>Genome sequence of Haloplasma contractile, an unusual contractile bacterium from a deep-sea anoxic brine lake.</title>
        <authorList>
            <person name="Antunes A."/>
            <person name="Alam I."/>
            <person name="El Dorry H."/>
            <person name="Siam R."/>
            <person name="Robertson A."/>
            <person name="Bajic V.B."/>
            <person name="Stingl U."/>
        </authorList>
    </citation>
    <scope>NUCLEOTIDE SEQUENCE [LARGE SCALE GENOMIC DNA]</scope>
    <source>
        <strain evidence="2 3">SSD-17B</strain>
    </source>
</reference>
<dbReference type="Proteomes" id="UP000005707">
    <property type="component" value="Unassembled WGS sequence"/>
</dbReference>
<reference evidence="2 3" key="2">
    <citation type="journal article" date="2013" name="PLoS ONE">
        <title>INDIGO - INtegrated Data Warehouse of MIcrobial GenOmes with Examples from the Red Sea Extremophiles.</title>
        <authorList>
            <person name="Alam I."/>
            <person name="Antunes A."/>
            <person name="Kamau A.A."/>
            <person name="Ba Alawi W."/>
            <person name="Kalkatawi M."/>
            <person name="Stingl U."/>
            <person name="Bajic V.B."/>
        </authorList>
    </citation>
    <scope>NUCLEOTIDE SEQUENCE [LARGE SCALE GENOMIC DNA]</scope>
    <source>
        <strain evidence="2 3">SSD-17B</strain>
    </source>
</reference>
<dbReference type="InterPro" id="IPR046716">
    <property type="entry name" value="DUF6608"/>
</dbReference>
<dbReference type="OrthoDB" id="1957256at2"/>
<protein>
    <submittedName>
        <fullName evidence="2">Uncharacterized protein</fullName>
    </submittedName>
</protein>
<keyword evidence="3" id="KW-1185">Reference proteome</keyword>
<dbReference type="AlphaFoldDB" id="F7PW46"/>
<dbReference type="InParanoid" id="F7PW46"/>
<name>F7PW46_9MOLU</name>
<dbReference type="EMBL" id="AFNU02000003">
    <property type="protein sequence ID" value="ERJ12709.1"/>
    <property type="molecule type" value="Genomic_DNA"/>
</dbReference>
<proteinExistence type="predicted"/>
<feature type="transmembrane region" description="Helical" evidence="1">
    <location>
        <begin position="37"/>
        <end position="57"/>
    </location>
</feature>
<dbReference type="Pfam" id="PF20312">
    <property type="entry name" value="DUF6608"/>
    <property type="match status" value="1"/>
</dbReference>